<feature type="region of interest" description="Disordered" evidence="2">
    <location>
        <begin position="911"/>
        <end position="945"/>
    </location>
</feature>
<dbReference type="GO" id="GO:0005783">
    <property type="term" value="C:endoplasmic reticulum"/>
    <property type="evidence" value="ECO:0007669"/>
    <property type="project" value="TreeGrafter"/>
</dbReference>
<feature type="region of interest" description="Disordered" evidence="2">
    <location>
        <begin position="61"/>
        <end position="113"/>
    </location>
</feature>
<dbReference type="InterPro" id="IPR033308">
    <property type="entry name" value="PGAP5/Cdc1/Ted1"/>
</dbReference>
<feature type="compositionally biased region" description="Polar residues" evidence="2">
    <location>
        <begin position="911"/>
        <end position="924"/>
    </location>
</feature>
<evidence type="ECO:0000256" key="2">
    <source>
        <dbReference type="SAM" id="MobiDB-lite"/>
    </source>
</evidence>
<sequence length="1074" mass="119156">MNNFLDPYDLTAGTPPQQPEQSLDEEVNEVVKSFGNFWGNFRKQSQTALEAARKDLTGVVTQAQQEFSKLTSEGPKDVPTQPSSEKAGDEVEAGESAPELPSASGSTSSSVGSTGLFSRLQSALPPNIVSTVQSRLPETLKDASGNIDFAQMRTTLSTEFQRVQGVTRAQAEEYVQKSEALLKEAVKEAGDVLRDAVKVVPPSDSQLTQGSGLVWGGTDMWTLPMDVTPDASNKGKMRANTGADTQLAVATRAEALLKQLKHNPEIIKLDPAADADGKGLYEQWVGTVIVDEAWEERIASALTGQDGEALKANKDSLVPAEMTEDVFWYRYFFRVHQIEQEENKRKALLQRSNENEEDFSWEDDDEAATSKPSVAGSADVQTLPVPQSEAVTPATASPRASSEGSYDVVPSEKQKQEEKKPSVETESDGDSDWEYPSISAFLHSFIRRAGSVLDKQLFAPPPPQAFPESLRVANIIMGISERRKSRPHTTRSTRVLSRRLVFHGIRFMWVVVLIWGEVGVYFWSLSSCRWPDLPEWRRVKPTHVLLLSDPQVRHPSAWDDRPWTGFLEHLLYESNLKRSWHVTRRLNPHAVFFLGDMLSNGKYARSEAEYKTYWRKFQALFTKDASYSQYFLPGNNDVAMGLSHTSPKNVRVYYSNIVGPFNREVIIRDHVFICLDAPNLVDEDYQRSGSGLGYEKWSPIRGGSIEFVKSVSAAGRPTFLLSHIPLSRPDRASCGPLREKGSIRRGVGHGYQNTLGKQTTAFLLKTLRPLGVFSGDNRDYCEYNHTITVDPADTPLSIHEVTIKSFSKSSHIRRPGFQLVSVVDPLPGGKSFADAPCLLPDTSLSGSWYPTFAFGTVLFLVLFNLQRSRRLRHMPLPAVPLSPLSSAATATPLHPSSAIWSPFTPPVASSPRSALPSTLRTPNGASPGPTMRAASRPSTPLATPGVLGPTMLFPPEDEEEDSLFPPQYAFQRQDHHQEDWSSPEFVLPVAGNLKPTALRGWSWSFSFVLAGRRRRMTLSIPTWASLHDLASYLAPGADGDMLLRRKGIWWATVVDSFGIFMPALMIWAFALWMF</sequence>
<accession>A0AAD2JXJ2</accession>
<dbReference type="AlphaFoldDB" id="A0AAD2JXJ2"/>
<keyword evidence="3" id="KW-1133">Transmembrane helix</keyword>
<feature type="compositionally biased region" description="Polar residues" evidence="2">
    <location>
        <begin position="394"/>
        <end position="404"/>
    </location>
</feature>
<dbReference type="InterPro" id="IPR005607">
    <property type="entry name" value="BSD_dom"/>
</dbReference>
<feature type="compositionally biased region" description="Basic and acidic residues" evidence="2">
    <location>
        <begin position="410"/>
        <end position="423"/>
    </location>
</feature>
<dbReference type="Gene3D" id="1.10.3970.10">
    <property type="entry name" value="BSD domain"/>
    <property type="match status" value="1"/>
</dbReference>
<feature type="domain" description="BSD" evidence="4">
    <location>
        <begin position="284"/>
        <end position="339"/>
    </location>
</feature>
<dbReference type="InterPro" id="IPR035925">
    <property type="entry name" value="BSD_dom_sf"/>
</dbReference>
<dbReference type="PANTHER" id="PTHR13315">
    <property type="entry name" value="METALLO PHOSPHOESTERASE RELATED"/>
    <property type="match status" value="1"/>
</dbReference>
<evidence type="ECO:0000313" key="5">
    <source>
        <dbReference type="EMBL" id="CAK5265794.1"/>
    </source>
</evidence>
<evidence type="ECO:0000313" key="6">
    <source>
        <dbReference type="Proteomes" id="UP001295794"/>
    </source>
</evidence>
<dbReference type="PROSITE" id="PS50858">
    <property type="entry name" value="BSD"/>
    <property type="match status" value="1"/>
</dbReference>
<feature type="region of interest" description="Disordered" evidence="2">
    <location>
        <begin position="355"/>
        <end position="431"/>
    </location>
</feature>
<proteinExistence type="predicted"/>
<dbReference type="SUPFAM" id="SSF140383">
    <property type="entry name" value="BSD domain-like"/>
    <property type="match status" value="1"/>
</dbReference>
<dbReference type="InterPro" id="IPR029052">
    <property type="entry name" value="Metallo-depent_PP-like"/>
</dbReference>
<dbReference type="GO" id="GO:0006506">
    <property type="term" value="P:GPI anchor biosynthetic process"/>
    <property type="evidence" value="ECO:0007669"/>
    <property type="project" value="InterPro"/>
</dbReference>
<dbReference type="Proteomes" id="UP001295794">
    <property type="component" value="Unassembled WGS sequence"/>
</dbReference>
<feature type="region of interest" description="Disordered" evidence="2">
    <location>
        <begin position="1"/>
        <end position="26"/>
    </location>
</feature>
<dbReference type="SUPFAM" id="SSF56300">
    <property type="entry name" value="Metallo-dependent phosphatases"/>
    <property type="match status" value="1"/>
</dbReference>
<keyword evidence="6" id="KW-1185">Reference proteome</keyword>
<dbReference type="GO" id="GO:0016020">
    <property type="term" value="C:membrane"/>
    <property type="evidence" value="ECO:0007669"/>
    <property type="project" value="GOC"/>
</dbReference>
<feature type="compositionally biased region" description="Low complexity" evidence="2">
    <location>
        <begin position="102"/>
        <end position="113"/>
    </location>
</feature>
<dbReference type="Pfam" id="PF03909">
    <property type="entry name" value="BSD"/>
    <property type="match status" value="1"/>
</dbReference>
<comment type="caution">
    <text evidence="5">The sequence shown here is derived from an EMBL/GenBank/DDBJ whole genome shotgun (WGS) entry which is preliminary data.</text>
</comment>
<feature type="transmembrane region" description="Helical" evidence="3">
    <location>
        <begin position="847"/>
        <end position="865"/>
    </location>
</feature>
<name>A0AAD2JXJ2_9AGAR</name>
<feature type="compositionally biased region" description="Polar residues" evidence="2">
    <location>
        <begin position="61"/>
        <end position="71"/>
    </location>
</feature>
<protein>
    <recommendedName>
        <fullName evidence="4">BSD domain-containing protein</fullName>
    </recommendedName>
</protein>
<organism evidence="5 6">
    <name type="scientific">Mycena citricolor</name>
    <dbReference type="NCBI Taxonomy" id="2018698"/>
    <lineage>
        <taxon>Eukaryota</taxon>
        <taxon>Fungi</taxon>
        <taxon>Dikarya</taxon>
        <taxon>Basidiomycota</taxon>
        <taxon>Agaricomycotina</taxon>
        <taxon>Agaricomycetes</taxon>
        <taxon>Agaricomycetidae</taxon>
        <taxon>Agaricales</taxon>
        <taxon>Marasmiineae</taxon>
        <taxon>Mycenaceae</taxon>
        <taxon>Mycena</taxon>
    </lineage>
</organism>
<evidence type="ECO:0000259" key="4">
    <source>
        <dbReference type="PROSITE" id="PS50858"/>
    </source>
</evidence>
<reference evidence="5" key="1">
    <citation type="submission" date="2023-11" db="EMBL/GenBank/DDBJ databases">
        <authorList>
            <person name="De Vega J J."/>
            <person name="De Vega J J."/>
        </authorList>
    </citation>
    <scope>NUCLEOTIDE SEQUENCE</scope>
</reference>
<keyword evidence="3" id="KW-0812">Transmembrane</keyword>
<evidence type="ECO:0000256" key="3">
    <source>
        <dbReference type="SAM" id="Phobius"/>
    </source>
</evidence>
<gene>
    <name evidence="5" type="ORF">MYCIT1_LOCUS7057</name>
</gene>
<dbReference type="SMART" id="SM00751">
    <property type="entry name" value="BSD"/>
    <property type="match status" value="1"/>
</dbReference>
<keyword evidence="1 3" id="KW-0472">Membrane</keyword>
<feature type="compositionally biased region" description="Acidic residues" evidence="2">
    <location>
        <begin position="355"/>
        <end position="367"/>
    </location>
</feature>
<dbReference type="PANTHER" id="PTHR13315:SF4">
    <property type="entry name" value="METALLOPHOSPHOESTERASE, ISOFORM E"/>
    <property type="match status" value="1"/>
</dbReference>
<dbReference type="EMBL" id="CAVNYO010000101">
    <property type="protein sequence ID" value="CAK5265794.1"/>
    <property type="molecule type" value="Genomic_DNA"/>
</dbReference>
<evidence type="ECO:0000256" key="1">
    <source>
        <dbReference type="ARBA" id="ARBA00023136"/>
    </source>
</evidence>
<feature type="transmembrane region" description="Helical" evidence="3">
    <location>
        <begin position="1048"/>
        <end position="1072"/>
    </location>
</feature>